<dbReference type="PROSITE" id="PS51464">
    <property type="entry name" value="SIS"/>
    <property type="match status" value="1"/>
</dbReference>
<reference evidence="4 5" key="1">
    <citation type="submission" date="2017-08" db="EMBL/GenBank/DDBJ databases">
        <title>Infants hospitalized years apart are colonized by the same room-sourced microbial strains.</title>
        <authorList>
            <person name="Brooks B."/>
            <person name="Olm M.R."/>
            <person name="Firek B.A."/>
            <person name="Baker R."/>
            <person name="Thomas B.C."/>
            <person name="Morowitz M.J."/>
            <person name="Banfield J.F."/>
        </authorList>
    </citation>
    <scope>NUCLEOTIDE SEQUENCE [LARGE SCALE GENOMIC DNA]</scope>
    <source>
        <strain evidence="4">S2_005_002_R2_34</strain>
    </source>
</reference>
<evidence type="ECO:0000259" key="3">
    <source>
        <dbReference type="PROSITE" id="PS51464"/>
    </source>
</evidence>
<feature type="compositionally biased region" description="Basic and acidic residues" evidence="2">
    <location>
        <begin position="1"/>
        <end position="13"/>
    </location>
</feature>
<feature type="region of interest" description="Disordered" evidence="2">
    <location>
        <begin position="1"/>
        <end position="20"/>
    </location>
</feature>
<dbReference type="GO" id="GO:0016803">
    <property type="term" value="F:ether hydrolase activity"/>
    <property type="evidence" value="ECO:0007669"/>
    <property type="project" value="TreeGrafter"/>
</dbReference>
<evidence type="ECO:0000256" key="2">
    <source>
        <dbReference type="SAM" id="MobiDB-lite"/>
    </source>
</evidence>
<organism evidence="4 5">
    <name type="scientific">Rhodovulum sulfidophilum</name>
    <name type="common">Rhodobacter sulfidophilus</name>
    <dbReference type="NCBI Taxonomy" id="35806"/>
    <lineage>
        <taxon>Bacteria</taxon>
        <taxon>Pseudomonadati</taxon>
        <taxon>Pseudomonadota</taxon>
        <taxon>Alphaproteobacteria</taxon>
        <taxon>Rhodobacterales</taxon>
        <taxon>Paracoccaceae</taxon>
        <taxon>Rhodovulum</taxon>
    </lineage>
</organism>
<dbReference type="PANTHER" id="PTHR10088">
    <property type="entry name" value="GLUCOKINASE REGULATORY PROTEIN"/>
    <property type="match status" value="1"/>
</dbReference>
<dbReference type="GO" id="GO:0097367">
    <property type="term" value="F:carbohydrate derivative binding"/>
    <property type="evidence" value="ECO:0007669"/>
    <property type="project" value="InterPro"/>
</dbReference>
<protein>
    <submittedName>
        <fullName evidence="4">N-acetylmuramic acid 6-phosphate etherase</fullName>
    </submittedName>
</protein>
<feature type="domain" description="SIS" evidence="3">
    <location>
        <begin position="53"/>
        <end position="215"/>
    </location>
</feature>
<dbReference type="Pfam" id="PF13580">
    <property type="entry name" value="SIS_2"/>
    <property type="match status" value="1"/>
</dbReference>
<comment type="caution">
    <text evidence="4">The sequence shown here is derived from an EMBL/GenBank/DDBJ whole genome shotgun (WGS) entry which is preliminary data.</text>
</comment>
<dbReference type="EMBL" id="QFPW01000017">
    <property type="protein sequence ID" value="PZQ47311.1"/>
    <property type="molecule type" value="Genomic_DNA"/>
</dbReference>
<dbReference type="InterPro" id="IPR046348">
    <property type="entry name" value="SIS_dom_sf"/>
</dbReference>
<dbReference type="Proteomes" id="UP000249185">
    <property type="component" value="Unassembled WGS sequence"/>
</dbReference>
<proteinExistence type="predicted"/>
<dbReference type="GO" id="GO:0009254">
    <property type="term" value="P:peptidoglycan turnover"/>
    <property type="evidence" value="ECO:0007669"/>
    <property type="project" value="TreeGrafter"/>
</dbReference>
<evidence type="ECO:0000313" key="5">
    <source>
        <dbReference type="Proteomes" id="UP000249185"/>
    </source>
</evidence>
<accession>A0A2W5N1C4</accession>
<dbReference type="Gene3D" id="3.40.50.10490">
    <property type="entry name" value="Glucose-6-phosphate isomerase like protein, domain 1"/>
    <property type="match status" value="1"/>
</dbReference>
<evidence type="ECO:0000313" key="4">
    <source>
        <dbReference type="EMBL" id="PZQ47311.1"/>
    </source>
</evidence>
<dbReference type="Gene3D" id="1.10.8.1080">
    <property type="match status" value="1"/>
</dbReference>
<dbReference type="InterPro" id="IPR001347">
    <property type="entry name" value="SIS_dom"/>
</dbReference>
<evidence type="ECO:0000256" key="1">
    <source>
        <dbReference type="ARBA" id="ARBA00023277"/>
    </source>
</evidence>
<name>A0A2W5N1C4_RHOSU</name>
<sequence>MTPRRTETQHRDAPGLQARPPEAALARLYDGQRDAVAAVAPALPAIAEAAERAAAVLARGGRLGYAGAGSSGLMALADALELPGTYGIPADRLPVLFAGGAAALLTLTGAVEDDTASAAGDVAAALGPGDAVVCVSASGSTPYTVAVAEAARARGAAVIGVANAEGAPLLALADCPILLDTGPEVVAGSTRMGAATAQKIALNMFSTLTALRLGHVHDGFMVNVVADNAKLRERAAGIVAAVAGCDGATAAAALAATEGAVKPAILVAAGAGPAEALRRVAESGGHLGPALAALRANH</sequence>
<gene>
    <name evidence="4" type="ORF">DI556_17720</name>
</gene>
<dbReference type="GO" id="GO:0016835">
    <property type="term" value="F:carbon-oxygen lyase activity"/>
    <property type="evidence" value="ECO:0007669"/>
    <property type="project" value="TreeGrafter"/>
</dbReference>
<dbReference type="NCBIfam" id="NF003915">
    <property type="entry name" value="PRK05441.1"/>
    <property type="match status" value="1"/>
</dbReference>
<keyword evidence="1" id="KW-0119">Carbohydrate metabolism</keyword>
<dbReference type="PANTHER" id="PTHR10088:SF4">
    <property type="entry name" value="GLUCOKINASE REGULATORY PROTEIN"/>
    <property type="match status" value="1"/>
</dbReference>
<dbReference type="AlphaFoldDB" id="A0A2W5N1C4"/>
<dbReference type="InterPro" id="IPR040190">
    <property type="entry name" value="MURQ/GCKR"/>
</dbReference>
<dbReference type="GO" id="GO:0046348">
    <property type="term" value="P:amino sugar catabolic process"/>
    <property type="evidence" value="ECO:0007669"/>
    <property type="project" value="TreeGrafter"/>
</dbReference>
<dbReference type="SUPFAM" id="SSF53697">
    <property type="entry name" value="SIS domain"/>
    <property type="match status" value="1"/>
</dbReference>